<proteinExistence type="predicted"/>
<reference evidence="1" key="1">
    <citation type="submission" date="2021-02" db="EMBL/GenBank/DDBJ databases">
        <authorList>
            <person name="Dougan E. K."/>
            <person name="Rhodes N."/>
            <person name="Thang M."/>
            <person name="Chan C."/>
        </authorList>
    </citation>
    <scope>NUCLEOTIDE SEQUENCE</scope>
</reference>
<dbReference type="AlphaFoldDB" id="A0A812GF58"/>
<evidence type="ECO:0000313" key="1">
    <source>
        <dbReference type="EMBL" id="CAE6916935.1"/>
    </source>
</evidence>
<dbReference type="EMBL" id="CAJNDS010000014">
    <property type="protein sequence ID" value="CAE6916935.1"/>
    <property type="molecule type" value="Genomic_DNA"/>
</dbReference>
<evidence type="ECO:0000313" key="2">
    <source>
        <dbReference type="Proteomes" id="UP000604046"/>
    </source>
</evidence>
<dbReference type="Proteomes" id="UP000604046">
    <property type="component" value="Unassembled WGS sequence"/>
</dbReference>
<organism evidence="1 2">
    <name type="scientific">Symbiodinium natans</name>
    <dbReference type="NCBI Taxonomy" id="878477"/>
    <lineage>
        <taxon>Eukaryota</taxon>
        <taxon>Sar</taxon>
        <taxon>Alveolata</taxon>
        <taxon>Dinophyceae</taxon>
        <taxon>Suessiales</taxon>
        <taxon>Symbiodiniaceae</taxon>
        <taxon>Symbiodinium</taxon>
    </lineage>
</organism>
<name>A0A812GF58_9DINO</name>
<gene>
    <name evidence="1" type="ORF">SNAT2548_LOCUS320</name>
</gene>
<keyword evidence="2" id="KW-1185">Reference proteome</keyword>
<sequence length="437" mass="48249">MVPFHQTVLKLKAWVRSNGRLPAQGTEGEERTLANFLNRQQQWMAGRGWTACRGAPYPAAKRRLLQTVPKLSARIRHWDALKAQRKRAAAKPKASESSQRRELEERFCTESKLAKTKGLPTLGSATTKASRYSAAFVETILKAPAAYPHWARKLLKEDGMAASGLSVGVNLSMRKGYSVNRSSMERHRGLIQALCRIATAVAPKVAFTTIQINKNFATALHCDASNLGPSLITCLGSFSGGALYIHGKVNVSGRSFEFDGNIPHATCPFQGERFCIIFFVNHGYAKLPAQDVSYLKSFGFKWPKRGLKKPDYGPRAARLLAAAAALPKYLASSGRSKAKEQRRQRLWYWLFSLKTNRGGHDWNEQKATLHRTQSLPKALAGASLLPGANGAEASPFHGLATRRFGEDSGWDGRMRGSTLARRNWAGTCPDKDSKVRV</sequence>
<protein>
    <submittedName>
        <fullName evidence="1">Uncharacterized protein</fullName>
    </submittedName>
</protein>
<comment type="caution">
    <text evidence="1">The sequence shown here is derived from an EMBL/GenBank/DDBJ whole genome shotgun (WGS) entry which is preliminary data.</text>
</comment>
<dbReference type="OrthoDB" id="10407322at2759"/>
<dbReference type="Gene3D" id="3.60.130.30">
    <property type="match status" value="1"/>
</dbReference>
<accession>A0A812GF58</accession>